<comment type="caution">
    <text evidence="3">The sequence shown here is derived from an EMBL/GenBank/DDBJ whole genome shotgun (WGS) entry which is preliminary data.</text>
</comment>
<feature type="domain" description="Glycosyl transferase family 1" evidence="1">
    <location>
        <begin position="217"/>
        <end position="380"/>
    </location>
</feature>
<dbReference type="PANTHER" id="PTHR12526:SF638">
    <property type="entry name" value="SPORE COAT PROTEIN SA"/>
    <property type="match status" value="1"/>
</dbReference>
<feature type="domain" description="Glycosyltransferase subfamily 4-like N-terminal" evidence="2">
    <location>
        <begin position="46"/>
        <end position="200"/>
    </location>
</feature>
<dbReference type="Pfam" id="PF00534">
    <property type="entry name" value="Glycos_transf_1"/>
    <property type="match status" value="1"/>
</dbReference>
<organism evidence="3 4">
    <name type="scientific">Thalassobaculum fulvum</name>
    <dbReference type="NCBI Taxonomy" id="1633335"/>
    <lineage>
        <taxon>Bacteria</taxon>
        <taxon>Pseudomonadati</taxon>
        <taxon>Pseudomonadota</taxon>
        <taxon>Alphaproteobacteria</taxon>
        <taxon>Rhodospirillales</taxon>
        <taxon>Thalassobaculaceae</taxon>
        <taxon>Thalassobaculum</taxon>
    </lineage>
</organism>
<dbReference type="InterPro" id="IPR001296">
    <property type="entry name" value="Glyco_trans_1"/>
</dbReference>
<dbReference type="RefSeq" id="WP_189992413.1">
    <property type="nucleotide sequence ID" value="NZ_BMZS01000009.1"/>
</dbReference>
<dbReference type="Gene3D" id="3.40.50.2000">
    <property type="entry name" value="Glycogen Phosphorylase B"/>
    <property type="match status" value="2"/>
</dbReference>
<keyword evidence="3" id="KW-0808">Transferase</keyword>
<dbReference type="PANTHER" id="PTHR12526">
    <property type="entry name" value="GLYCOSYLTRANSFERASE"/>
    <property type="match status" value="1"/>
</dbReference>
<name>A0A919CQU9_9PROT</name>
<evidence type="ECO:0000313" key="3">
    <source>
        <dbReference type="EMBL" id="GHD56700.1"/>
    </source>
</evidence>
<dbReference type="Proteomes" id="UP000630353">
    <property type="component" value="Unassembled WGS sequence"/>
</dbReference>
<dbReference type="CDD" id="cd03819">
    <property type="entry name" value="GT4_WavL-like"/>
    <property type="match status" value="1"/>
</dbReference>
<accession>A0A919CQU9</accession>
<gene>
    <name evidence="3" type="ORF">GCM10017083_37070</name>
</gene>
<dbReference type="EMBL" id="BMZS01000009">
    <property type="protein sequence ID" value="GHD56700.1"/>
    <property type="molecule type" value="Genomic_DNA"/>
</dbReference>
<evidence type="ECO:0000259" key="1">
    <source>
        <dbReference type="Pfam" id="PF00534"/>
    </source>
</evidence>
<dbReference type="InterPro" id="IPR028098">
    <property type="entry name" value="Glyco_trans_4-like_N"/>
</dbReference>
<protein>
    <submittedName>
        <fullName evidence="3">Glycosyl transferase</fullName>
    </submittedName>
</protein>
<evidence type="ECO:0000259" key="2">
    <source>
        <dbReference type="Pfam" id="PF13439"/>
    </source>
</evidence>
<evidence type="ECO:0000313" key="4">
    <source>
        <dbReference type="Proteomes" id="UP000630353"/>
    </source>
</evidence>
<dbReference type="GO" id="GO:0016757">
    <property type="term" value="F:glycosyltransferase activity"/>
    <property type="evidence" value="ECO:0007669"/>
    <property type="project" value="InterPro"/>
</dbReference>
<dbReference type="AlphaFoldDB" id="A0A919CQU9"/>
<sequence>MNEPLDQGATTAPDSNRIIEDYEAFRRPGPKGAPTVLQVLPALVSGGVERGTVDVARALVEAGWRALVVSRGGPMVRELERVGATHIALPVHSKNPLHWRATFDALVDLIWREGVDVVHARSRMPAWLAWRAARRNRVPFVTTFHQRPAAATALKRYYNSVMVRGDRVIAISHYVADRLLADYGLDPVRLRVIPRGVDLSLFDPDKVTAERLIRLSERWRIPDGVPVVVLPGRVTKWKGHGLLVDALAGLERGSFHCLMVGEDGGRRSVKAALEPRIARLGLTPYIHFVGRSDDMPAVYKLADVVVSASLDPEPFGRVMIEAQAMGRPIVATDHGGARETVLPGETGWLVKPGDPQALADGIRTALALDAAGRQRLAERAVAHVRENFSRYQMCARTLAVYSELLDERARPGAAADR</sequence>
<keyword evidence="4" id="KW-1185">Reference proteome</keyword>
<reference evidence="3" key="1">
    <citation type="journal article" date="2014" name="Int. J. Syst. Evol. Microbiol.">
        <title>Complete genome sequence of Corynebacterium casei LMG S-19264T (=DSM 44701T), isolated from a smear-ripened cheese.</title>
        <authorList>
            <consortium name="US DOE Joint Genome Institute (JGI-PGF)"/>
            <person name="Walter F."/>
            <person name="Albersmeier A."/>
            <person name="Kalinowski J."/>
            <person name="Ruckert C."/>
        </authorList>
    </citation>
    <scope>NUCLEOTIDE SEQUENCE</scope>
    <source>
        <strain evidence="3">KCTC 42651</strain>
    </source>
</reference>
<dbReference type="SUPFAM" id="SSF53756">
    <property type="entry name" value="UDP-Glycosyltransferase/glycogen phosphorylase"/>
    <property type="match status" value="1"/>
</dbReference>
<reference evidence="3" key="2">
    <citation type="submission" date="2020-09" db="EMBL/GenBank/DDBJ databases">
        <authorList>
            <person name="Sun Q."/>
            <person name="Kim S."/>
        </authorList>
    </citation>
    <scope>NUCLEOTIDE SEQUENCE</scope>
    <source>
        <strain evidence="3">KCTC 42651</strain>
    </source>
</reference>
<dbReference type="Pfam" id="PF13439">
    <property type="entry name" value="Glyco_transf_4"/>
    <property type="match status" value="1"/>
</dbReference>
<proteinExistence type="predicted"/>